<dbReference type="AlphaFoldDB" id="A0A8J7KVV4"/>
<dbReference type="InterPro" id="IPR050266">
    <property type="entry name" value="AB_hydrolase_sf"/>
</dbReference>
<dbReference type="PANTHER" id="PTHR43798:SF33">
    <property type="entry name" value="HYDROLASE, PUTATIVE (AFU_ORTHOLOGUE AFUA_2G14860)-RELATED"/>
    <property type="match status" value="1"/>
</dbReference>
<dbReference type="GO" id="GO:0003824">
    <property type="term" value="F:catalytic activity"/>
    <property type="evidence" value="ECO:0007669"/>
    <property type="project" value="UniProtKB-ARBA"/>
</dbReference>
<name>A0A8J7KVV4_9ACTN</name>
<dbReference type="Gene3D" id="3.40.50.1820">
    <property type="entry name" value="alpha/beta hydrolase"/>
    <property type="match status" value="1"/>
</dbReference>
<reference evidence="2" key="1">
    <citation type="submission" date="2020-11" db="EMBL/GenBank/DDBJ databases">
        <title>Sequencing the genomes of 1000 actinobacteria strains.</title>
        <authorList>
            <person name="Klenk H.-P."/>
        </authorList>
    </citation>
    <scope>NUCLEOTIDE SEQUENCE</scope>
    <source>
        <strain evidence="2">DSM 45356</strain>
    </source>
</reference>
<dbReference type="PANTHER" id="PTHR43798">
    <property type="entry name" value="MONOACYLGLYCEROL LIPASE"/>
    <property type="match status" value="1"/>
</dbReference>
<feature type="domain" description="AB hydrolase-1" evidence="1">
    <location>
        <begin position="9"/>
        <end position="113"/>
    </location>
</feature>
<dbReference type="Pfam" id="PF00561">
    <property type="entry name" value="Abhydrolase_1"/>
    <property type="match status" value="1"/>
</dbReference>
<gene>
    <name evidence="2" type="ORF">IW245_001961</name>
</gene>
<dbReference type="Proteomes" id="UP000622552">
    <property type="component" value="Unassembled WGS sequence"/>
</dbReference>
<evidence type="ECO:0000259" key="1">
    <source>
        <dbReference type="Pfam" id="PF00561"/>
    </source>
</evidence>
<dbReference type="RefSeq" id="WP_197002832.1">
    <property type="nucleotide sequence ID" value="NZ_BONS01000002.1"/>
</dbReference>
<organism evidence="2 3">
    <name type="scientific">Longispora fulva</name>
    <dbReference type="NCBI Taxonomy" id="619741"/>
    <lineage>
        <taxon>Bacteria</taxon>
        <taxon>Bacillati</taxon>
        <taxon>Actinomycetota</taxon>
        <taxon>Actinomycetes</taxon>
        <taxon>Micromonosporales</taxon>
        <taxon>Micromonosporaceae</taxon>
        <taxon>Longispora</taxon>
    </lineage>
</organism>
<evidence type="ECO:0000313" key="2">
    <source>
        <dbReference type="EMBL" id="MBG6135767.1"/>
    </source>
</evidence>
<comment type="caution">
    <text evidence="2">The sequence shown here is derived from an EMBL/GenBank/DDBJ whole genome shotgun (WGS) entry which is preliminary data.</text>
</comment>
<dbReference type="InterPro" id="IPR029058">
    <property type="entry name" value="AB_hydrolase_fold"/>
</dbReference>
<protein>
    <submittedName>
        <fullName evidence="2">Pimeloyl-ACP methyl ester carboxylesterase</fullName>
    </submittedName>
</protein>
<sequence>METLTNGQPAVVFLPGAGAIGRDYWNVHRAASDLTTSVIYDRAGTGDGAPAPLPRSSTEVTDELRALLRASGIEAPYLFVGHSLGGLYARHYAIRFPDEVAALLLLDPAHEDYRAYLPAALREIHDRFDAAEVAASFDDLPAEIIGFYRDLFARELAAWPAEVREPLIDYHVSPRGLRNGLLEASNVNELHAEVRAAGALPDVPVLILSSTRVDPFKAAVSQGTPASLLQGEIDGKFRLFTDFAASLPRAEVRPVDGGHVTLHLRGEQAVTDAIEELLTWHRAATGDGDAIDLLVERAAEHGDAAELRRLAGAGSGDAAAQLVELAWERDDVTELRRLAATGNGDAADILTELAE</sequence>
<accession>A0A8J7KVV4</accession>
<dbReference type="InterPro" id="IPR000073">
    <property type="entry name" value="AB_hydrolase_1"/>
</dbReference>
<keyword evidence="3" id="KW-1185">Reference proteome</keyword>
<evidence type="ECO:0000313" key="3">
    <source>
        <dbReference type="Proteomes" id="UP000622552"/>
    </source>
</evidence>
<proteinExistence type="predicted"/>
<dbReference type="GO" id="GO:0016020">
    <property type="term" value="C:membrane"/>
    <property type="evidence" value="ECO:0007669"/>
    <property type="project" value="TreeGrafter"/>
</dbReference>
<dbReference type="SUPFAM" id="SSF53474">
    <property type="entry name" value="alpha/beta-Hydrolases"/>
    <property type="match status" value="1"/>
</dbReference>
<dbReference type="EMBL" id="JADOUF010000001">
    <property type="protein sequence ID" value="MBG6135767.1"/>
    <property type="molecule type" value="Genomic_DNA"/>
</dbReference>